<gene>
    <name evidence="1" type="ORF">JAZ07_01400</name>
</gene>
<dbReference type="EMBL" id="JAEPCM010000016">
    <property type="protein sequence ID" value="MCG7944983.1"/>
    <property type="molecule type" value="Genomic_DNA"/>
</dbReference>
<proteinExistence type="predicted"/>
<accession>A0A9E4K9K2</accession>
<protein>
    <submittedName>
        <fullName evidence="1">Uncharacterized protein</fullName>
    </submittedName>
</protein>
<evidence type="ECO:0000313" key="1">
    <source>
        <dbReference type="EMBL" id="MCG7944983.1"/>
    </source>
</evidence>
<organism evidence="1 2">
    <name type="scientific">Candidatus Thiodiazotropha taylori</name>
    <dbReference type="NCBI Taxonomy" id="2792791"/>
    <lineage>
        <taxon>Bacteria</taxon>
        <taxon>Pseudomonadati</taxon>
        <taxon>Pseudomonadota</taxon>
        <taxon>Gammaproteobacteria</taxon>
        <taxon>Chromatiales</taxon>
        <taxon>Sedimenticolaceae</taxon>
        <taxon>Candidatus Thiodiazotropha</taxon>
    </lineage>
</organism>
<comment type="caution">
    <text evidence="1">The sequence shown here is derived from an EMBL/GenBank/DDBJ whole genome shotgun (WGS) entry which is preliminary data.</text>
</comment>
<dbReference type="AlphaFoldDB" id="A0A9E4K9K2"/>
<sequence>MAIETWDIYGFDTDLSNDSEAMRMAAAGVDITREMRGEKFVRTPQGVGIAVRHKDHYRVEILKAMSKKQTEAYYSHLDLVESGESYDQISDYDSDGTPITESYVHYID</sequence>
<reference evidence="1" key="1">
    <citation type="journal article" date="2021" name="Proc. Natl. Acad. Sci. U.S.A.">
        <title>Global biogeography of chemosynthetic symbionts reveals both localized and globally distributed symbiont groups. .</title>
        <authorList>
            <person name="Osvatic J.T."/>
            <person name="Wilkins L.G.E."/>
            <person name="Leibrecht L."/>
            <person name="Leray M."/>
            <person name="Zauner S."/>
            <person name="Polzin J."/>
            <person name="Camacho Y."/>
            <person name="Gros O."/>
            <person name="van Gils J.A."/>
            <person name="Eisen J.A."/>
            <person name="Petersen J.M."/>
            <person name="Yuen B."/>
        </authorList>
    </citation>
    <scope>NUCLEOTIDE SEQUENCE</scope>
    <source>
        <strain evidence="1">MAGclacostrist064TRANS</strain>
    </source>
</reference>
<name>A0A9E4K9K2_9GAMM</name>
<dbReference type="Proteomes" id="UP000886667">
    <property type="component" value="Unassembled WGS sequence"/>
</dbReference>
<evidence type="ECO:0000313" key="2">
    <source>
        <dbReference type="Proteomes" id="UP000886667"/>
    </source>
</evidence>